<dbReference type="EMBL" id="FMVF01000023">
    <property type="protein sequence ID" value="SCY96909.1"/>
    <property type="molecule type" value="Genomic_DNA"/>
</dbReference>
<dbReference type="OrthoDB" id="9803231at2"/>
<feature type="non-terminal residue" evidence="2">
    <location>
        <position position="101"/>
    </location>
</feature>
<name>A0A1G5KAD2_9FLAO</name>
<reference evidence="2 3" key="1">
    <citation type="submission" date="2016-10" db="EMBL/GenBank/DDBJ databases">
        <authorList>
            <person name="de Groot N.N."/>
        </authorList>
    </citation>
    <scope>NUCLEOTIDE SEQUENCE [LARGE SCALE GENOMIC DNA]</scope>
    <source>
        <strain evidence="2 3">CGMCC 1.7031</strain>
    </source>
</reference>
<sequence>MDKKRTRLKLEERVIIQTLLAEKRSISYIADRLERNRSSIHREVKKWVVNPKDKYDAKLAQFCADDEYKNKRNLDKINTYKKLKDFVYSRLEQNHSPEQIS</sequence>
<dbReference type="GO" id="GO:0004803">
    <property type="term" value="F:transposase activity"/>
    <property type="evidence" value="ECO:0007669"/>
    <property type="project" value="TreeGrafter"/>
</dbReference>
<dbReference type="PANTHER" id="PTHR10948">
    <property type="entry name" value="TRANSPOSASE"/>
    <property type="match status" value="1"/>
</dbReference>
<accession>A0A1G5KAD2</accession>
<dbReference type="GO" id="GO:0032196">
    <property type="term" value="P:transposition"/>
    <property type="evidence" value="ECO:0007669"/>
    <property type="project" value="TreeGrafter"/>
</dbReference>
<dbReference type="InterPro" id="IPR025246">
    <property type="entry name" value="IS30-like_HTH"/>
</dbReference>
<protein>
    <submittedName>
        <fullName evidence="2">Helix-turn-helix domain-containing protein</fullName>
    </submittedName>
</protein>
<proteinExistence type="predicted"/>
<evidence type="ECO:0000259" key="1">
    <source>
        <dbReference type="Pfam" id="PF13936"/>
    </source>
</evidence>
<keyword evidence="3" id="KW-1185">Reference proteome</keyword>
<evidence type="ECO:0000313" key="2">
    <source>
        <dbReference type="EMBL" id="SCY96909.1"/>
    </source>
</evidence>
<dbReference type="GO" id="GO:0005829">
    <property type="term" value="C:cytosol"/>
    <property type="evidence" value="ECO:0007669"/>
    <property type="project" value="TreeGrafter"/>
</dbReference>
<evidence type="ECO:0000313" key="3">
    <source>
        <dbReference type="Proteomes" id="UP000199354"/>
    </source>
</evidence>
<dbReference type="AlphaFoldDB" id="A0A1G5KAD2"/>
<dbReference type="Proteomes" id="UP000199354">
    <property type="component" value="Unassembled WGS sequence"/>
</dbReference>
<dbReference type="STRING" id="490189.SAMN02927903_03162"/>
<dbReference type="InterPro" id="IPR051917">
    <property type="entry name" value="Transposase-Integrase"/>
</dbReference>
<feature type="domain" description="Transposase IS30-like HTH" evidence="1">
    <location>
        <begin position="4"/>
        <end position="46"/>
    </location>
</feature>
<dbReference type="RefSeq" id="WP_139149733.1">
    <property type="nucleotide sequence ID" value="NZ_FMVF01000023.1"/>
</dbReference>
<dbReference type="PANTHER" id="PTHR10948:SF23">
    <property type="entry name" value="TRANSPOSASE INSI FOR INSERTION SEQUENCE ELEMENT IS30A-RELATED"/>
    <property type="match status" value="1"/>
</dbReference>
<gene>
    <name evidence="2" type="ORF">SAMN02927903_03162</name>
</gene>
<organism evidence="2 3">
    <name type="scientific">Flavobacterium caeni</name>
    <dbReference type="NCBI Taxonomy" id="490189"/>
    <lineage>
        <taxon>Bacteria</taxon>
        <taxon>Pseudomonadati</taxon>
        <taxon>Bacteroidota</taxon>
        <taxon>Flavobacteriia</taxon>
        <taxon>Flavobacteriales</taxon>
        <taxon>Flavobacteriaceae</taxon>
        <taxon>Flavobacterium</taxon>
    </lineage>
</organism>
<dbReference type="Pfam" id="PF13936">
    <property type="entry name" value="HTH_38"/>
    <property type="match status" value="1"/>
</dbReference>